<dbReference type="InterPro" id="IPR027417">
    <property type="entry name" value="P-loop_NTPase"/>
</dbReference>
<dbReference type="InterPro" id="IPR007936">
    <property type="entry name" value="VapE-like_dom"/>
</dbReference>
<name>A0A8S5P2W1_9CAUD</name>
<organism evidence="2">
    <name type="scientific">Siphoviridae sp. ctXZQ9</name>
    <dbReference type="NCBI Taxonomy" id="2825545"/>
    <lineage>
        <taxon>Viruses</taxon>
        <taxon>Duplodnaviria</taxon>
        <taxon>Heunggongvirae</taxon>
        <taxon>Uroviricota</taxon>
        <taxon>Caudoviricetes</taxon>
    </lineage>
</organism>
<sequence length="803" mass="92195">MTYDGELDIAIGLSARSRVWSNKKLKWSELVSRLGEENKTTETFKEFVSASKEDQLKIKDVGGYVGGYLRGGKRSPANVVHRQLMTLDLDFAHKDLWDDFTLQFDNAAVLHGTHKHSDASPRYRLIMPLSREVTADEYVAISRKIAGIIGIDLFDNSTFETNRLMFWPSTPKDMDYYFKVQDGPWIDADEILNSYADWKDSSLWPTASSRFEAVDRAVKKQEDPTVKRGLIGAFCRTYSIPEAIETFLSDTYVPSALEDRYTYTKGSASAGLIVYEDKFAYSHHGTDPCGGKLCNAFDLVRIHKFGHLDDKVKDPSSKLPSVSAMEEFVRNDPDTKTTIANDHINSAKYEFADPEHDRTQEEVVEKEVDPEAESVEWMKELEVDTRGAYLSSDANLNLIFANDPRFKRLFRQNDFDGKRYVFGNLPWRRVVKPEPVKNVDYSGVRNYLGCVYGITSSLKIDDAMALEFERNHFHPILDYLNDLKWDGIQRVDKLLIDYMGADDNIYSREAIRKMLVGAVARVMNPGVKFDLVLMLVGPQGSGKSTFIKKLGKSWFSDTFLTVQGKEALEQIQGAWLIEIAELSGLRKAEVESVKHFISKSEDSFRPAYARTSEIYPRQCVFFGTTNDSEFLRDPTGNRRFMPVDVVPNNAKKDVFMELDDEIDQIWAEAVVLYKSKEKLYLSHEAEKIAKNEQSSHSESDERKGIIEAYLDRQLPDNWDSMDIYQRRDFLADELNPKGTTPRDYVCVAEIWCECLGRNREDMDRYKTREINDLLKSMPEWDPCKSNKKFPIYGKQKCYVRKLD</sequence>
<dbReference type="Pfam" id="PF05272">
    <property type="entry name" value="VapE-like_dom"/>
    <property type="match status" value="1"/>
</dbReference>
<protein>
    <submittedName>
        <fullName evidence="2">Virulence associated protein E</fullName>
    </submittedName>
</protein>
<evidence type="ECO:0000259" key="1">
    <source>
        <dbReference type="Pfam" id="PF05272"/>
    </source>
</evidence>
<proteinExistence type="predicted"/>
<dbReference type="PANTHER" id="PTHR34985">
    <property type="entry name" value="SLR0554 PROTEIN"/>
    <property type="match status" value="1"/>
</dbReference>
<accession>A0A8S5P2W1</accession>
<evidence type="ECO:0000313" key="2">
    <source>
        <dbReference type="EMBL" id="DAE00761.1"/>
    </source>
</evidence>
<feature type="domain" description="Virulence-associated protein E-like" evidence="1">
    <location>
        <begin position="480"/>
        <end position="697"/>
    </location>
</feature>
<reference evidence="2" key="1">
    <citation type="journal article" date="2021" name="Proc. Natl. Acad. Sci. U.S.A.">
        <title>A Catalog of Tens of Thousands of Viruses from Human Metagenomes Reveals Hidden Associations with Chronic Diseases.</title>
        <authorList>
            <person name="Tisza M.J."/>
            <person name="Buck C.B."/>
        </authorList>
    </citation>
    <scope>NUCLEOTIDE SEQUENCE</scope>
    <source>
        <strain evidence="2">CtXZQ9</strain>
    </source>
</reference>
<dbReference type="SUPFAM" id="SSF52540">
    <property type="entry name" value="P-loop containing nucleoside triphosphate hydrolases"/>
    <property type="match status" value="1"/>
</dbReference>
<dbReference type="EMBL" id="BK015310">
    <property type="protein sequence ID" value="DAE00761.1"/>
    <property type="molecule type" value="Genomic_DNA"/>
</dbReference>
<dbReference type="PANTHER" id="PTHR34985:SF1">
    <property type="entry name" value="SLR0554 PROTEIN"/>
    <property type="match status" value="1"/>
</dbReference>